<comment type="caution">
    <text evidence="2">The sequence shown here is derived from an EMBL/GenBank/DDBJ whole genome shotgun (WGS) entry which is preliminary data.</text>
</comment>
<dbReference type="Pfam" id="PF04883">
    <property type="entry name" value="HK97-gp10_like"/>
    <property type="match status" value="1"/>
</dbReference>
<protein>
    <recommendedName>
        <fullName evidence="4">HK97 gp10 family phage protein</fullName>
    </recommendedName>
</protein>
<evidence type="ECO:0008006" key="4">
    <source>
        <dbReference type="Google" id="ProtNLM"/>
    </source>
</evidence>
<dbReference type="EMBL" id="NEVK01000006">
    <property type="protein sequence ID" value="OZI17929.1"/>
    <property type="molecule type" value="Genomic_DNA"/>
</dbReference>
<dbReference type="AlphaFoldDB" id="A0A261QYS8"/>
<sequence length="153" mass="17145">MATRRGARQAGLVGMQATLDALNQYGKDMDDQLKWAVDKTAGEVLELAQRSINRKSRGEKVGKRYVSKPGDAPNTDSGDLLKSLMVVNNGFYADVGTDLFYAPWLEFGTQNMPARPFLAPALKRRRFVWFKRLKEIAKEAGVKIGRKGKRARK</sequence>
<evidence type="ECO:0000256" key="1">
    <source>
        <dbReference type="SAM" id="MobiDB-lite"/>
    </source>
</evidence>
<accession>A0A261QYS8</accession>
<proteinExistence type="predicted"/>
<organism evidence="2 3">
    <name type="scientific">Bordetella genomosp. 7</name>
    <dbReference type="NCBI Taxonomy" id="1416805"/>
    <lineage>
        <taxon>Bacteria</taxon>
        <taxon>Pseudomonadati</taxon>
        <taxon>Pseudomonadota</taxon>
        <taxon>Betaproteobacteria</taxon>
        <taxon>Burkholderiales</taxon>
        <taxon>Alcaligenaceae</taxon>
        <taxon>Bordetella</taxon>
    </lineage>
</organism>
<name>A0A261QYS8_9BORD</name>
<feature type="region of interest" description="Disordered" evidence="1">
    <location>
        <begin position="55"/>
        <end position="77"/>
    </location>
</feature>
<dbReference type="Proteomes" id="UP000216947">
    <property type="component" value="Unassembled WGS sequence"/>
</dbReference>
<dbReference type="NCBIfam" id="TIGR01725">
    <property type="entry name" value="phge_HK97_gp10"/>
    <property type="match status" value="1"/>
</dbReference>
<gene>
    <name evidence="2" type="ORF">CAL19_12665</name>
</gene>
<evidence type="ECO:0000313" key="3">
    <source>
        <dbReference type="Proteomes" id="UP000216947"/>
    </source>
</evidence>
<keyword evidence="3" id="KW-1185">Reference proteome</keyword>
<evidence type="ECO:0000313" key="2">
    <source>
        <dbReference type="EMBL" id="OZI17929.1"/>
    </source>
</evidence>
<dbReference type="InterPro" id="IPR010064">
    <property type="entry name" value="HK97-gp10_tail"/>
</dbReference>
<reference evidence="3" key="1">
    <citation type="submission" date="2017-05" db="EMBL/GenBank/DDBJ databases">
        <title>Complete and WGS of Bordetella genogroups.</title>
        <authorList>
            <person name="Spilker T."/>
            <person name="Lipuma J."/>
        </authorList>
    </citation>
    <scope>NUCLEOTIDE SEQUENCE [LARGE SCALE GENOMIC DNA]</scope>
    <source>
        <strain evidence="3">AU18089</strain>
    </source>
</reference>